<reference evidence="1 2" key="1">
    <citation type="submission" date="2019-02" db="EMBL/GenBank/DDBJ databases">
        <title>Genomic Encyclopedia of Type Strains, Phase IV (KMG-IV): sequencing the most valuable type-strain genomes for metagenomic binning, comparative biology and taxonomic classification.</title>
        <authorList>
            <person name="Goeker M."/>
        </authorList>
    </citation>
    <scope>NUCLEOTIDE SEQUENCE [LARGE SCALE GENOMIC DNA]</scope>
    <source>
        <strain evidence="1 2">DSM 18116</strain>
    </source>
</reference>
<evidence type="ECO:0000313" key="1">
    <source>
        <dbReference type="EMBL" id="RZS69366.1"/>
    </source>
</evidence>
<name>A0A4Q7MM18_9BACT</name>
<organism evidence="1 2">
    <name type="scientific">Pseudobacter ginsenosidimutans</name>
    <dbReference type="NCBI Taxonomy" id="661488"/>
    <lineage>
        <taxon>Bacteria</taxon>
        <taxon>Pseudomonadati</taxon>
        <taxon>Bacteroidota</taxon>
        <taxon>Chitinophagia</taxon>
        <taxon>Chitinophagales</taxon>
        <taxon>Chitinophagaceae</taxon>
        <taxon>Pseudobacter</taxon>
    </lineage>
</organism>
<evidence type="ECO:0000313" key="2">
    <source>
        <dbReference type="Proteomes" id="UP000293874"/>
    </source>
</evidence>
<accession>A0A4Q7MM18</accession>
<keyword evidence="2" id="KW-1185">Reference proteome</keyword>
<dbReference type="EMBL" id="SGXA01000003">
    <property type="protein sequence ID" value="RZS69366.1"/>
    <property type="molecule type" value="Genomic_DNA"/>
</dbReference>
<dbReference type="AlphaFoldDB" id="A0A4Q7MM18"/>
<proteinExistence type="predicted"/>
<gene>
    <name evidence="1" type="ORF">EV199_5203</name>
</gene>
<dbReference type="Proteomes" id="UP000293874">
    <property type="component" value="Unassembled WGS sequence"/>
</dbReference>
<comment type="caution">
    <text evidence="1">The sequence shown here is derived from an EMBL/GenBank/DDBJ whole genome shotgun (WGS) entry which is preliminary data.</text>
</comment>
<evidence type="ECO:0008006" key="3">
    <source>
        <dbReference type="Google" id="ProtNLM"/>
    </source>
</evidence>
<sequence length="566" mass="63174">MPDILYWTEMVMRSVSHDMVFMFQFKFTNTTTMKYLYSFSAFKPGPRKLWPGALLACSILLIISGCKKDLVSADSGNSKEFVLELPSGTTTIIKGIEGGDSIKANIRIPGEPAGFDTADYHFVWTNLNTHDTISHRSYLTYGDFENQDPASIPCLLTVTEKTTGKSKLANTSVFLTTATREGWVLLGDKSGTAKLSVLTYTANGYKKFIDIESELGIHLPITGKPVSLNNIGADIPWGLSPYQWMGLTTDKEIKFFRSMDFMVNEDITGYLNQTMVPTETSPVVLNVSGESSFVGTQDNKVYRFVTFYMSYFGIYAHDMFSTSPPLEPGAPAFKASPVHTLTGPGWLATEFNRFLYDMENYEFVRAHAQGNSNVNGVFPLNLPFSKNGFLPKAMNTKMEGMIDEDLITAFLYNPVTEEGYVIEFLSNAILKSVKKMNSADAKEVAGSPFIEINTSTNYLVYTKGNQVKAYDYKMGQAINLLTFANETISLIKMQRYTPGMVRTPGRQAVYNELFKRLVVCTYDPANPDNSGIFRQYELPLGHQLPVKEAEETGFPKIVDVTFNPMP</sequence>
<protein>
    <recommendedName>
        <fullName evidence="3">PKD family protein</fullName>
    </recommendedName>
</protein>